<keyword evidence="8 9" id="KW-0998">Cell outer membrane</keyword>
<evidence type="ECO:0000313" key="12">
    <source>
        <dbReference type="EMBL" id="WOZ77409.1"/>
    </source>
</evidence>
<dbReference type="Gene3D" id="2.60.40.2610">
    <property type="entry name" value="Outer membrane usher protein FimD, plug domain"/>
    <property type="match status" value="1"/>
</dbReference>
<dbReference type="InterPro" id="IPR025949">
    <property type="entry name" value="PapC-like_C"/>
</dbReference>
<dbReference type="Gene3D" id="2.60.40.2070">
    <property type="match status" value="1"/>
</dbReference>
<comment type="similarity">
    <text evidence="2 9">Belongs to the fimbrial export usher family.</text>
</comment>
<protein>
    <submittedName>
        <fullName evidence="12">Fimbria/pilus outer membrane usher protein</fullName>
    </submittedName>
</protein>
<dbReference type="PANTHER" id="PTHR30451">
    <property type="entry name" value="OUTER MEMBRANE USHER PROTEIN"/>
    <property type="match status" value="1"/>
</dbReference>
<evidence type="ECO:0000256" key="6">
    <source>
        <dbReference type="ARBA" id="ARBA00022729"/>
    </source>
</evidence>
<reference evidence="12 13" key="1">
    <citation type="submission" date="2023-10" db="EMBL/GenBank/DDBJ databases">
        <title>Genome sequencing of the isolated polysaccharide-producing bacterium Kosakonia sacchari KS2022.</title>
        <authorList>
            <person name="Yi X."/>
        </authorList>
    </citation>
    <scope>NUCLEOTIDE SEQUENCE [LARGE SCALE GENOMIC DNA]</scope>
    <source>
        <strain evidence="12 13">KS2022</strain>
    </source>
</reference>
<evidence type="ECO:0000256" key="3">
    <source>
        <dbReference type="ARBA" id="ARBA00022448"/>
    </source>
</evidence>
<dbReference type="InterPro" id="IPR000015">
    <property type="entry name" value="Fimb_usher"/>
</dbReference>
<evidence type="ECO:0000256" key="8">
    <source>
        <dbReference type="ARBA" id="ARBA00023237"/>
    </source>
</evidence>
<keyword evidence="13" id="KW-1185">Reference proteome</keyword>
<dbReference type="SUPFAM" id="SSF141729">
    <property type="entry name" value="FimD N-terminal domain-like"/>
    <property type="match status" value="1"/>
</dbReference>
<dbReference type="Pfam" id="PF13954">
    <property type="entry name" value="PapC_N"/>
    <property type="match status" value="1"/>
</dbReference>
<dbReference type="Pfam" id="PF13953">
    <property type="entry name" value="PapC_C"/>
    <property type="match status" value="1"/>
</dbReference>
<keyword evidence="6" id="KW-0732">Signal</keyword>
<feature type="domain" description="PapC N-terminal" evidence="11">
    <location>
        <begin position="33"/>
        <end position="171"/>
    </location>
</feature>
<dbReference type="InterPro" id="IPR025885">
    <property type="entry name" value="PapC_N"/>
</dbReference>
<feature type="domain" description="PapC-like C-terminal" evidence="10">
    <location>
        <begin position="770"/>
        <end position="834"/>
    </location>
</feature>
<keyword evidence="4" id="KW-1134">Transmembrane beta strand</keyword>
<dbReference type="PROSITE" id="PS01151">
    <property type="entry name" value="FIMBRIAL_USHER"/>
    <property type="match status" value="1"/>
</dbReference>
<sequence>MVLMHLRSSCFRILIGFISVVSLMVSAKDNEFYFDSSLLRNSGLSNEDLQRLNKDELITPGRHSLDIYLNGKFTTHREIEFSRRGKKIEPCLPHDLLTTLGFNALSDDAAPSCYWPEDKALNGITRKDDMAQLRMDFTAPQALLKSVPRGSVSEASLSAGESMLFLNYMANQYHVESRQGSAGGMDSTWLSFNGGINLGLWRYRQQSNFSYSKYNGSRWSTSRRYIQRAIYPLRSEVLIGEGYTNGQFFSGMSFRGFQISSDTRMLPNSQRGYAPVVRGIAKTNAKVTILQGKTTLYETTVAPGPFTINDLYPTNFAGDLTVVVSEADGSENTFSVPFSALAESMRPGASDYVFTVGRARDVGDNNVFSEAVWRQGLTNSLTLNLGNQLAAGYMSYSLGAVYSSVAGAFGLNSMFSRANMGSEGNKSGWTLRANYSKFIPRTGTSFTLAGYRYSTEGYSELYDALGSREARNHGQKWQSLSWKQRSRIEISAGQHIGALGDITLSASSQDYRDGKKRDKQLQFNWSKTFNHGISLNLGVARTYNVVPGMNSTPWQNNGNEHTIFLRDRIQTMWSLSVSVPLGSTRYAPILSASANRSNNSNSRDGGYQSTLSGVYGEQNPLNYNLNYSTDSKGEQSVWGGGLQRSFPYANAGLSWSSSKNYWQASGSLQGALVAHKGGVTLGHWVGDSFVLVDAPGAKGAEVIGGQGARIDAFGYAIAPSMGAYQFNNIGLDPRNMSEDVELQTSLQRVAPYAGATVRVRFNTLSGQAMLITAQPQNNTPIPMGSAVYDSYGNYVGMVGQANQIYLRSSDDNGTLRVQWGNNAQEICHISWRITPPRKPLLLMSLPCR</sequence>
<evidence type="ECO:0000259" key="10">
    <source>
        <dbReference type="Pfam" id="PF13953"/>
    </source>
</evidence>
<evidence type="ECO:0000256" key="4">
    <source>
        <dbReference type="ARBA" id="ARBA00022452"/>
    </source>
</evidence>
<accession>A0ABZ0MPJ1</accession>
<proteinExistence type="inferred from homology"/>
<dbReference type="InterPro" id="IPR042186">
    <property type="entry name" value="FimD_plug_dom"/>
</dbReference>
<dbReference type="InterPro" id="IPR043142">
    <property type="entry name" value="PapC-like_C_sf"/>
</dbReference>
<evidence type="ECO:0000313" key="13">
    <source>
        <dbReference type="Proteomes" id="UP001302368"/>
    </source>
</evidence>
<evidence type="ECO:0000256" key="1">
    <source>
        <dbReference type="ARBA" id="ARBA00004571"/>
    </source>
</evidence>
<keyword evidence="5 9" id="KW-0812">Transmembrane</keyword>
<evidence type="ECO:0000256" key="9">
    <source>
        <dbReference type="RuleBase" id="RU003884"/>
    </source>
</evidence>
<dbReference type="PANTHER" id="PTHR30451:SF20">
    <property type="entry name" value="FIMBRIAE USHER"/>
    <property type="match status" value="1"/>
</dbReference>
<evidence type="ECO:0000256" key="7">
    <source>
        <dbReference type="ARBA" id="ARBA00023136"/>
    </source>
</evidence>
<evidence type="ECO:0000256" key="2">
    <source>
        <dbReference type="ARBA" id="ARBA00008064"/>
    </source>
</evidence>
<dbReference type="Proteomes" id="UP001302368">
    <property type="component" value="Chromosome"/>
</dbReference>
<dbReference type="InterPro" id="IPR018030">
    <property type="entry name" value="Fimbrial_membr_usher_CS"/>
</dbReference>
<name>A0ABZ0MPJ1_9ENTR</name>
<evidence type="ECO:0000256" key="5">
    <source>
        <dbReference type="ARBA" id="ARBA00022692"/>
    </source>
</evidence>
<gene>
    <name evidence="12" type="ORF">Q8Y70_23190</name>
</gene>
<evidence type="ECO:0000259" key="11">
    <source>
        <dbReference type="Pfam" id="PF13954"/>
    </source>
</evidence>
<dbReference type="EMBL" id="CP137744">
    <property type="protein sequence ID" value="WOZ77409.1"/>
    <property type="molecule type" value="Genomic_DNA"/>
</dbReference>
<comment type="subcellular location">
    <subcellularLocation>
        <location evidence="1 9">Cell outer membrane</location>
        <topology evidence="1 9">Multi-pass membrane protein</topology>
    </subcellularLocation>
</comment>
<keyword evidence="9" id="KW-1029">Fimbrium biogenesis</keyword>
<dbReference type="InterPro" id="IPR037224">
    <property type="entry name" value="PapC_N_sf"/>
</dbReference>
<organism evidence="12 13">
    <name type="scientific">Kosakonia sacchari</name>
    <dbReference type="NCBI Taxonomy" id="1158459"/>
    <lineage>
        <taxon>Bacteria</taxon>
        <taxon>Pseudomonadati</taxon>
        <taxon>Pseudomonadota</taxon>
        <taxon>Gammaproteobacteria</taxon>
        <taxon>Enterobacterales</taxon>
        <taxon>Enterobacteriaceae</taxon>
        <taxon>Kosakonia</taxon>
    </lineage>
</organism>
<dbReference type="Gene3D" id="2.60.40.3110">
    <property type="match status" value="1"/>
</dbReference>
<dbReference type="Pfam" id="PF00577">
    <property type="entry name" value="Usher"/>
    <property type="match status" value="1"/>
</dbReference>
<keyword evidence="3 9" id="KW-0813">Transport</keyword>
<dbReference type="RefSeq" id="WP_305737501.1">
    <property type="nucleotide sequence ID" value="NZ_CP137744.1"/>
</dbReference>
<dbReference type="Gene3D" id="3.10.20.410">
    <property type="match status" value="1"/>
</dbReference>
<keyword evidence="7 9" id="KW-0472">Membrane</keyword>